<dbReference type="InterPro" id="IPR009001">
    <property type="entry name" value="Transl_elong_EF1A/Init_IF2_C"/>
</dbReference>
<feature type="domain" description="Translation elongation factor EFTu/EF1A C-terminal" evidence="5">
    <location>
        <begin position="10"/>
        <end position="105"/>
    </location>
</feature>
<dbReference type="Proteomes" id="UP001597641">
    <property type="component" value="Unassembled WGS sequence"/>
</dbReference>
<dbReference type="SUPFAM" id="SSF50465">
    <property type="entry name" value="EF-Tu/eEF-1alpha/eIF2-gamma C-terminal domain"/>
    <property type="match status" value="1"/>
</dbReference>
<dbReference type="InterPro" id="IPR004160">
    <property type="entry name" value="Transl_elong_EFTu/EF1A_C"/>
</dbReference>
<keyword evidence="7" id="KW-1185">Reference proteome</keyword>
<evidence type="ECO:0000256" key="2">
    <source>
        <dbReference type="ARBA" id="ARBA00022768"/>
    </source>
</evidence>
<reference evidence="7" key="1">
    <citation type="journal article" date="2019" name="Int. J. Syst. Evol. Microbiol.">
        <title>The Global Catalogue of Microorganisms (GCM) 10K type strain sequencing project: providing services to taxonomists for standard genome sequencing and annotation.</title>
        <authorList>
            <consortium name="The Broad Institute Genomics Platform"/>
            <consortium name="The Broad Institute Genome Sequencing Center for Infectious Disease"/>
            <person name="Wu L."/>
            <person name="Ma J."/>
        </authorList>
    </citation>
    <scope>NUCLEOTIDE SEQUENCE [LARGE SCALE GENOMIC DNA]</scope>
    <source>
        <strain evidence="7">KCTC 23984</strain>
    </source>
</reference>
<keyword evidence="3" id="KW-0648">Protein biosynthesis</keyword>
<evidence type="ECO:0000256" key="3">
    <source>
        <dbReference type="ARBA" id="ARBA00022917"/>
    </source>
</evidence>
<proteinExistence type="predicted"/>
<keyword evidence="2" id="KW-0251">Elongation factor</keyword>
<name>A0ABW6BYX3_9BACT</name>
<keyword evidence="4" id="KW-0342">GTP-binding</keyword>
<evidence type="ECO:0000256" key="1">
    <source>
        <dbReference type="ARBA" id="ARBA00022741"/>
    </source>
</evidence>
<evidence type="ECO:0000259" key="5">
    <source>
        <dbReference type="Pfam" id="PF03143"/>
    </source>
</evidence>
<dbReference type="Pfam" id="PF03143">
    <property type="entry name" value="GTP_EFTU_D3"/>
    <property type="match status" value="1"/>
</dbReference>
<accession>A0ABW6BYX3</accession>
<evidence type="ECO:0000256" key="4">
    <source>
        <dbReference type="ARBA" id="ARBA00023134"/>
    </source>
</evidence>
<evidence type="ECO:0000313" key="6">
    <source>
        <dbReference type="EMBL" id="MFD3002590.1"/>
    </source>
</evidence>
<dbReference type="EMBL" id="JBHUOX010000018">
    <property type="protein sequence ID" value="MFD3002590.1"/>
    <property type="molecule type" value="Genomic_DNA"/>
</dbReference>
<gene>
    <name evidence="6" type="ORF">ACFS7Z_19625</name>
</gene>
<protein>
    <recommendedName>
        <fullName evidence="5">Translation elongation factor EFTu/EF1A C-terminal domain-containing protein</fullName>
    </recommendedName>
</protein>
<evidence type="ECO:0000313" key="7">
    <source>
        <dbReference type="Proteomes" id="UP001597641"/>
    </source>
</evidence>
<keyword evidence="1" id="KW-0547">Nucleotide-binding</keyword>
<dbReference type="RefSeq" id="WP_377488271.1">
    <property type="nucleotide sequence ID" value="NZ_JBHUOX010000018.1"/>
</dbReference>
<sequence>MTVEKFAIEQADFVATLKYRTTEEGGRKTPAKSGYRPGIKFGFDEMQTSGQQIFIDKEIVFPGDVVDAEIKIIAVDYFAGLLAEGMEFEFREGPVIIGKGVIKHILNEKLKNASR</sequence>
<comment type="caution">
    <text evidence="6">The sequence shown here is derived from an EMBL/GenBank/DDBJ whole genome shotgun (WGS) entry which is preliminary data.</text>
</comment>
<dbReference type="Gene3D" id="2.40.30.10">
    <property type="entry name" value="Translation factors"/>
    <property type="match status" value="1"/>
</dbReference>
<organism evidence="6 7">
    <name type="scientific">Pontibacter toksunensis</name>
    <dbReference type="NCBI Taxonomy" id="1332631"/>
    <lineage>
        <taxon>Bacteria</taxon>
        <taxon>Pseudomonadati</taxon>
        <taxon>Bacteroidota</taxon>
        <taxon>Cytophagia</taxon>
        <taxon>Cytophagales</taxon>
        <taxon>Hymenobacteraceae</taxon>
        <taxon>Pontibacter</taxon>
    </lineage>
</organism>